<name>A0A4R8SVV6_9MYCO</name>
<keyword evidence="1" id="KW-1133">Transmembrane helix</keyword>
<keyword evidence="1" id="KW-0812">Transmembrane</keyword>
<accession>A0A4R8SVV6</accession>
<comment type="caution">
    <text evidence="2">The sequence shown here is derived from an EMBL/GenBank/DDBJ whole genome shotgun (WGS) entry which is preliminary data.</text>
</comment>
<protein>
    <submittedName>
        <fullName evidence="2">Uncharacterized protein</fullName>
    </submittedName>
</protein>
<evidence type="ECO:0000256" key="1">
    <source>
        <dbReference type="SAM" id="Phobius"/>
    </source>
</evidence>
<evidence type="ECO:0000313" key="3">
    <source>
        <dbReference type="Proteomes" id="UP000294604"/>
    </source>
</evidence>
<gene>
    <name evidence="2" type="ORF">CCUG60884_01607</name>
</gene>
<sequence length="152" mass="16530">MALVDYRDVLGKIVVGVSVPAILGLGGLMASRWGNAVGYAGGSQHMAFFHTCFAILGVIGGTSLIIMFIRVVYRYTAADPGTATFDPWDLILLVCGLSALIGGIMYFIDIFTYMPPRPPAPRRFPAPTFPRISPTRIFTPTFTPTTTIRWPS</sequence>
<dbReference type="RefSeq" id="WP_134083631.1">
    <property type="nucleotide sequence ID" value="NZ_JAPDRC010000001.1"/>
</dbReference>
<evidence type="ECO:0000313" key="2">
    <source>
        <dbReference type="EMBL" id="TEA06469.1"/>
    </source>
</evidence>
<dbReference type="Proteomes" id="UP000294604">
    <property type="component" value="Unassembled WGS sequence"/>
</dbReference>
<dbReference type="EMBL" id="PECL01000007">
    <property type="protein sequence ID" value="TEA06469.1"/>
    <property type="molecule type" value="Genomic_DNA"/>
</dbReference>
<feature type="transmembrane region" description="Helical" evidence="1">
    <location>
        <begin position="13"/>
        <end position="34"/>
    </location>
</feature>
<keyword evidence="1" id="KW-0472">Membrane</keyword>
<organism evidence="2 3">
    <name type="scientific">Mycobacteroides salmoniphilum</name>
    <dbReference type="NCBI Taxonomy" id="404941"/>
    <lineage>
        <taxon>Bacteria</taxon>
        <taxon>Bacillati</taxon>
        <taxon>Actinomycetota</taxon>
        <taxon>Actinomycetes</taxon>
        <taxon>Mycobacteriales</taxon>
        <taxon>Mycobacteriaceae</taxon>
        <taxon>Mycobacteroides</taxon>
    </lineage>
</organism>
<proteinExistence type="predicted"/>
<dbReference type="AlphaFoldDB" id="A0A4R8SVV6"/>
<feature type="transmembrane region" description="Helical" evidence="1">
    <location>
        <begin position="90"/>
        <end position="114"/>
    </location>
</feature>
<feature type="transmembrane region" description="Helical" evidence="1">
    <location>
        <begin position="46"/>
        <end position="70"/>
    </location>
</feature>
<reference evidence="2 3" key="1">
    <citation type="journal article" date="2019" name="Sci. Rep.">
        <title>Extended insight into the Mycobacterium chelonae-abscessus complex through whole genome sequencing of Mycobacterium salmoniphilum outbreak and Mycobacterium salmoniphilum-like strains.</title>
        <authorList>
            <person name="Behra P.R.K."/>
            <person name="Das S."/>
            <person name="Pettersson B.M.F."/>
            <person name="Shirreff L."/>
            <person name="DuCote T."/>
            <person name="Jacobsson K.G."/>
            <person name="Ennis D.G."/>
            <person name="Kirsebom L.A."/>
        </authorList>
    </citation>
    <scope>NUCLEOTIDE SEQUENCE [LARGE SCALE GENOMIC DNA]</scope>
    <source>
        <strain evidence="2 3">CCUG 60884</strain>
    </source>
</reference>